<dbReference type="Pfam" id="PF01300">
    <property type="entry name" value="Sua5_yciO_yrdC"/>
    <property type="match status" value="1"/>
</dbReference>
<dbReference type="GO" id="GO:0003725">
    <property type="term" value="F:double-stranded RNA binding"/>
    <property type="evidence" value="ECO:0007669"/>
    <property type="project" value="InterPro"/>
</dbReference>
<evidence type="ECO:0000256" key="10">
    <source>
        <dbReference type="ARBA" id="ARBA00029774"/>
    </source>
</evidence>
<sequence>MKILKTNQNKVDKKVIDEAVKVLADGGVILYPTDTVYGLGANIFNRKAVKRVYNIKKRSYLKPISLLVSSKDAIPLVSRASVNQLNFMDKYLPGPYTFILKKSKIVPRHLTSGSANVGIRVPESEIACNLAKLFPITTTSANISSENTLDTPEEILKQLGCEVDLVIDVGPLKSKNPSTIIDLTAEEPIFVKR</sequence>
<proteinExistence type="inferred from homology"/>
<gene>
    <name evidence="13" type="ORF">BK798_00995</name>
</gene>
<keyword evidence="6" id="KW-0819">tRNA processing</keyword>
<comment type="subcellular location">
    <subcellularLocation>
        <location evidence="1">Cytoplasm</location>
    </subcellularLocation>
</comment>
<dbReference type="EMBL" id="CP017803">
    <property type="protein sequence ID" value="ATZ59089.1"/>
    <property type="molecule type" value="Genomic_DNA"/>
</dbReference>
<dbReference type="GO" id="GO:0000049">
    <property type="term" value="F:tRNA binding"/>
    <property type="evidence" value="ECO:0007669"/>
    <property type="project" value="TreeGrafter"/>
</dbReference>
<accession>A0A2H4U4R3</accession>
<dbReference type="PANTHER" id="PTHR17490:SF16">
    <property type="entry name" value="THREONYLCARBAMOYL-AMP SYNTHASE"/>
    <property type="match status" value="1"/>
</dbReference>
<dbReference type="InterPro" id="IPR017945">
    <property type="entry name" value="DHBP_synth_RibB-like_a/b_dom"/>
</dbReference>
<dbReference type="GO" id="GO:0005524">
    <property type="term" value="F:ATP binding"/>
    <property type="evidence" value="ECO:0007669"/>
    <property type="project" value="UniProtKB-KW"/>
</dbReference>
<dbReference type="GO" id="GO:0061710">
    <property type="term" value="F:L-threonylcarbamoyladenylate synthase"/>
    <property type="evidence" value="ECO:0007669"/>
    <property type="project" value="UniProtKB-EC"/>
</dbReference>
<keyword evidence="5" id="KW-0808">Transferase</keyword>
<dbReference type="PROSITE" id="PS51163">
    <property type="entry name" value="YRDC"/>
    <property type="match status" value="1"/>
</dbReference>
<comment type="catalytic activity">
    <reaction evidence="11">
        <text>L-threonine + hydrogencarbonate + ATP = L-threonylcarbamoyladenylate + diphosphate + H2O</text>
        <dbReference type="Rhea" id="RHEA:36407"/>
        <dbReference type="ChEBI" id="CHEBI:15377"/>
        <dbReference type="ChEBI" id="CHEBI:17544"/>
        <dbReference type="ChEBI" id="CHEBI:30616"/>
        <dbReference type="ChEBI" id="CHEBI:33019"/>
        <dbReference type="ChEBI" id="CHEBI:57926"/>
        <dbReference type="ChEBI" id="CHEBI:73682"/>
        <dbReference type="EC" id="2.7.7.87"/>
    </reaction>
</comment>
<evidence type="ECO:0000256" key="8">
    <source>
        <dbReference type="ARBA" id="ARBA00022741"/>
    </source>
</evidence>
<organism evidence="13 14">
    <name type="scientific">Methanobrevibacter smithii</name>
    <dbReference type="NCBI Taxonomy" id="2173"/>
    <lineage>
        <taxon>Archaea</taxon>
        <taxon>Methanobacteriati</taxon>
        <taxon>Methanobacteriota</taxon>
        <taxon>Methanomada group</taxon>
        <taxon>Methanobacteria</taxon>
        <taxon>Methanobacteriales</taxon>
        <taxon>Methanobacteriaceae</taxon>
        <taxon>Methanobrevibacter</taxon>
    </lineage>
</organism>
<dbReference type="InterPro" id="IPR006070">
    <property type="entry name" value="Sua5-like_dom"/>
</dbReference>
<evidence type="ECO:0000256" key="5">
    <source>
        <dbReference type="ARBA" id="ARBA00022679"/>
    </source>
</evidence>
<feature type="domain" description="YrdC-like" evidence="12">
    <location>
        <begin position="13"/>
        <end position="193"/>
    </location>
</feature>
<evidence type="ECO:0000256" key="11">
    <source>
        <dbReference type="ARBA" id="ARBA00048366"/>
    </source>
</evidence>
<dbReference type="GO" id="GO:0005737">
    <property type="term" value="C:cytoplasm"/>
    <property type="evidence" value="ECO:0007669"/>
    <property type="project" value="UniProtKB-SubCell"/>
</dbReference>
<dbReference type="GO" id="GO:0006450">
    <property type="term" value="P:regulation of translational fidelity"/>
    <property type="evidence" value="ECO:0007669"/>
    <property type="project" value="TreeGrafter"/>
</dbReference>
<dbReference type="Proteomes" id="UP000232133">
    <property type="component" value="Chromosome"/>
</dbReference>
<dbReference type="SUPFAM" id="SSF55821">
    <property type="entry name" value="YrdC/RibB"/>
    <property type="match status" value="1"/>
</dbReference>
<keyword evidence="8" id="KW-0547">Nucleotide-binding</keyword>
<dbReference type="EC" id="2.7.7.87" evidence="3"/>
<evidence type="ECO:0000256" key="2">
    <source>
        <dbReference type="ARBA" id="ARBA00007663"/>
    </source>
</evidence>
<dbReference type="Gene3D" id="3.90.870.10">
    <property type="entry name" value="DHBP synthase"/>
    <property type="match status" value="1"/>
</dbReference>
<dbReference type="NCBIfam" id="TIGR00057">
    <property type="entry name" value="L-threonylcarbamoyladenylate synthase"/>
    <property type="match status" value="1"/>
</dbReference>
<dbReference type="PANTHER" id="PTHR17490">
    <property type="entry name" value="SUA5"/>
    <property type="match status" value="1"/>
</dbReference>
<keyword evidence="9" id="KW-0067">ATP-binding</keyword>
<evidence type="ECO:0000313" key="13">
    <source>
        <dbReference type="EMBL" id="ATZ59089.1"/>
    </source>
</evidence>
<reference evidence="13 14" key="1">
    <citation type="submission" date="2016-10" db="EMBL/GenBank/DDBJ databases">
        <authorList>
            <person name="Varghese N."/>
        </authorList>
    </citation>
    <scope>NUCLEOTIDE SEQUENCE [LARGE SCALE GENOMIC DNA]</scope>
    <source>
        <strain evidence="13 14">KB11</strain>
    </source>
</reference>
<keyword evidence="7" id="KW-0548">Nucleotidyltransferase</keyword>
<dbReference type="RefSeq" id="WP_004036540.1">
    <property type="nucleotide sequence ID" value="NZ_AP025586.1"/>
</dbReference>
<evidence type="ECO:0000256" key="9">
    <source>
        <dbReference type="ARBA" id="ARBA00022840"/>
    </source>
</evidence>
<evidence type="ECO:0000256" key="6">
    <source>
        <dbReference type="ARBA" id="ARBA00022694"/>
    </source>
</evidence>
<evidence type="ECO:0000256" key="4">
    <source>
        <dbReference type="ARBA" id="ARBA00022490"/>
    </source>
</evidence>
<evidence type="ECO:0000313" key="14">
    <source>
        <dbReference type="Proteomes" id="UP000232133"/>
    </source>
</evidence>
<protein>
    <recommendedName>
        <fullName evidence="10">L-threonylcarbamoyladenylate synthase</fullName>
        <ecNumber evidence="3">2.7.7.87</ecNumber>
    </recommendedName>
    <alternativeName>
        <fullName evidence="10">L-threonylcarbamoyladenylate synthase</fullName>
    </alternativeName>
</protein>
<dbReference type="OMA" id="YALGCQI"/>
<name>A0A2H4U4R3_METSM</name>
<comment type="similarity">
    <text evidence="2">Belongs to the SUA5 family.</text>
</comment>
<keyword evidence="4" id="KW-0963">Cytoplasm</keyword>
<dbReference type="AlphaFoldDB" id="A0A2H4U4R3"/>
<dbReference type="InterPro" id="IPR050156">
    <property type="entry name" value="TC-AMP_synthase_SUA5"/>
</dbReference>
<evidence type="ECO:0000256" key="7">
    <source>
        <dbReference type="ARBA" id="ARBA00022695"/>
    </source>
</evidence>
<evidence type="ECO:0000259" key="12">
    <source>
        <dbReference type="PROSITE" id="PS51163"/>
    </source>
</evidence>
<dbReference type="GO" id="GO:0008033">
    <property type="term" value="P:tRNA processing"/>
    <property type="evidence" value="ECO:0007669"/>
    <property type="project" value="UniProtKB-KW"/>
</dbReference>
<evidence type="ECO:0000256" key="3">
    <source>
        <dbReference type="ARBA" id="ARBA00012584"/>
    </source>
</evidence>
<dbReference type="GeneID" id="78817239"/>
<evidence type="ECO:0000256" key="1">
    <source>
        <dbReference type="ARBA" id="ARBA00004496"/>
    </source>
</evidence>